<dbReference type="Pfam" id="PF10066">
    <property type="entry name" value="DUF2304"/>
    <property type="match status" value="1"/>
</dbReference>
<evidence type="ECO:0000256" key="2">
    <source>
        <dbReference type="SAM" id="Phobius"/>
    </source>
</evidence>
<feature type="transmembrane region" description="Helical" evidence="2">
    <location>
        <begin position="35"/>
        <end position="53"/>
    </location>
</feature>
<feature type="transmembrane region" description="Helical" evidence="2">
    <location>
        <begin position="6"/>
        <end position="23"/>
    </location>
</feature>
<comment type="caution">
    <text evidence="3">The sequence shown here is derived from an EMBL/GenBank/DDBJ whole genome shotgun (WGS) entry which is preliminary data.</text>
</comment>
<evidence type="ECO:0000313" key="3">
    <source>
        <dbReference type="EMBL" id="MCP3426453.1"/>
    </source>
</evidence>
<dbReference type="InterPro" id="IPR019277">
    <property type="entry name" value="DUF2304"/>
</dbReference>
<dbReference type="AlphaFoldDB" id="A0A9X2HK91"/>
<reference evidence="3" key="1">
    <citation type="submission" date="2022-06" db="EMBL/GenBank/DDBJ databases">
        <title>Rothia sp. isolated from sandalwood seedling.</title>
        <authorList>
            <person name="Tuikhar N."/>
            <person name="Kirdat K."/>
            <person name="Thorat V."/>
            <person name="Swetha P."/>
            <person name="Padma S."/>
            <person name="Sundararaj R."/>
            <person name="Yadav A."/>
        </authorList>
    </citation>
    <scope>NUCLEOTIDE SEQUENCE</scope>
    <source>
        <strain evidence="3">AR01</strain>
    </source>
</reference>
<accession>A0A9X2HK91</accession>
<evidence type="ECO:0000313" key="4">
    <source>
        <dbReference type="Proteomes" id="UP001139502"/>
    </source>
</evidence>
<evidence type="ECO:0000256" key="1">
    <source>
        <dbReference type="SAM" id="MobiDB-lite"/>
    </source>
</evidence>
<feature type="compositionally biased region" description="Basic and acidic residues" evidence="1">
    <location>
        <begin position="186"/>
        <end position="199"/>
    </location>
</feature>
<feature type="transmembrane region" description="Helical" evidence="2">
    <location>
        <begin position="65"/>
        <end position="86"/>
    </location>
</feature>
<dbReference type="RefSeq" id="WP_254167154.1">
    <property type="nucleotide sequence ID" value="NZ_JANAFB010000026.1"/>
</dbReference>
<sequence length="199" mass="21728">MNVSTIFFLIIGLVILFAVIRLVRNLKLREKYAALWLLTGVVIVILMLFPRMLDWLARVVGVATPVNLLFLIAILLLLGVCLHLSLEISRLEGETRVLAEEAAIQRSLLDRQLERISHDRNPTSSLPRITLGEDGEGEAPADDDAAAPGSQRPAGPGGAPQSGRPARSADRPAQRPTDPTDPETDPGDRPERHDPTETP</sequence>
<organism evidence="3 4">
    <name type="scientific">Rothia santali</name>
    <dbReference type="NCBI Taxonomy" id="2949643"/>
    <lineage>
        <taxon>Bacteria</taxon>
        <taxon>Bacillati</taxon>
        <taxon>Actinomycetota</taxon>
        <taxon>Actinomycetes</taxon>
        <taxon>Micrococcales</taxon>
        <taxon>Micrococcaceae</taxon>
        <taxon>Rothia</taxon>
    </lineage>
</organism>
<name>A0A9X2HK91_9MICC</name>
<protein>
    <submittedName>
        <fullName evidence="3">DUF2304 domain-containing protein</fullName>
    </submittedName>
</protein>
<keyword evidence="2" id="KW-0472">Membrane</keyword>
<gene>
    <name evidence="3" type="ORF">NBM05_10675</name>
</gene>
<keyword evidence="4" id="KW-1185">Reference proteome</keyword>
<feature type="compositionally biased region" description="Acidic residues" evidence="1">
    <location>
        <begin position="133"/>
        <end position="145"/>
    </location>
</feature>
<proteinExistence type="predicted"/>
<feature type="region of interest" description="Disordered" evidence="1">
    <location>
        <begin position="115"/>
        <end position="199"/>
    </location>
</feature>
<keyword evidence="2" id="KW-1133">Transmembrane helix</keyword>
<dbReference type="Proteomes" id="UP001139502">
    <property type="component" value="Unassembled WGS sequence"/>
</dbReference>
<keyword evidence="2" id="KW-0812">Transmembrane</keyword>
<dbReference type="EMBL" id="JANAFB010000026">
    <property type="protein sequence ID" value="MCP3426453.1"/>
    <property type="molecule type" value="Genomic_DNA"/>
</dbReference>